<gene>
    <name evidence="2" type="ORF">BN1723_020692</name>
</gene>
<sequence>MDYVSEEATWEPDERRHENDQARYQEDIMHDIEAELGSINRHRPAPVNGGQFSDDELQQLRRYTTSSTTLNPTDSSNVSRFSSNA</sequence>
<dbReference type="EMBL" id="CVQI01038113">
    <property type="protein sequence ID" value="CRK48943.1"/>
    <property type="molecule type" value="Genomic_DNA"/>
</dbReference>
<feature type="compositionally biased region" description="Basic and acidic residues" evidence="1">
    <location>
        <begin position="12"/>
        <end position="22"/>
    </location>
</feature>
<evidence type="ECO:0000313" key="2">
    <source>
        <dbReference type="EMBL" id="CRK48943.1"/>
    </source>
</evidence>
<feature type="region of interest" description="Disordered" evidence="1">
    <location>
        <begin position="64"/>
        <end position="85"/>
    </location>
</feature>
<dbReference type="Proteomes" id="UP000045706">
    <property type="component" value="Unassembled WGS sequence"/>
</dbReference>
<name>A0A0G4NR18_VERLO</name>
<feature type="region of interest" description="Disordered" evidence="1">
    <location>
        <begin position="1"/>
        <end position="22"/>
    </location>
</feature>
<evidence type="ECO:0000313" key="3">
    <source>
        <dbReference type="Proteomes" id="UP000045706"/>
    </source>
</evidence>
<feature type="compositionally biased region" description="Acidic residues" evidence="1">
    <location>
        <begin position="1"/>
        <end position="11"/>
    </location>
</feature>
<reference evidence="3" key="1">
    <citation type="submission" date="2015-05" db="EMBL/GenBank/DDBJ databases">
        <authorList>
            <person name="Fogelqvist Johan"/>
        </authorList>
    </citation>
    <scope>NUCLEOTIDE SEQUENCE [LARGE SCALE GENOMIC DNA]</scope>
</reference>
<proteinExistence type="predicted"/>
<dbReference type="AlphaFoldDB" id="A0A0G4NR18"/>
<organism evidence="2 3">
    <name type="scientific">Verticillium longisporum</name>
    <name type="common">Verticillium dahliae var. longisporum</name>
    <dbReference type="NCBI Taxonomy" id="100787"/>
    <lineage>
        <taxon>Eukaryota</taxon>
        <taxon>Fungi</taxon>
        <taxon>Dikarya</taxon>
        <taxon>Ascomycota</taxon>
        <taxon>Pezizomycotina</taxon>
        <taxon>Sordariomycetes</taxon>
        <taxon>Hypocreomycetidae</taxon>
        <taxon>Glomerellales</taxon>
        <taxon>Plectosphaerellaceae</taxon>
        <taxon>Verticillium</taxon>
    </lineage>
</organism>
<accession>A0A0G4NR18</accession>
<feature type="non-terminal residue" evidence="2">
    <location>
        <position position="85"/>
    </location>
</feature>
<evidence type="ECO:0000256" key="1">
    <source>
        <dbReference type="SAM" id="MobiDB-lite"/>
    </source>
</evidence>
<protein>
    <submittedName>
        <fullName evidence="2">Uncharacterized protein</fullName>
    </submittedName>
</protein>